<accession>A0A0B4X789</accession>
<name>A0A0B4X789_9HYPH</name>
<dbReference type="HOGENOM" id="CLU_2071202_0_0_5"/>
<sequence length="118" mass="12459">MLSYRGGEGALRGGDQRSGNPKDDALRPDRPKQQAAAALLETALFWCGSERTAVNALRASGELGIIATAGLAKIEALVSIVPQRASLCDGCCQCDRSFAGQFDRAIVVEATRDETTFG</sequence>
<dbReference type="Proteomes" id="UP000031368">
    <property type="component" value="Plasmid pRgalR602b"/>
</dbReference>
<feature type="compositionally biased region" description="Basic and acidic residues" evidence="1">
    <location>
        <begin position="20"/>
        <end position="32"/>
    </location>
</feature>
<evidence type="ECO:0000256" key="1">
    <source>
        <dbReference type="SAM" id="MobiDB-lite"/>
    </source>
</evidence>
<proteinExistence type="predicted"/>
<geneLocation type="plasmid" evidence="2 3">
    <name>pRgalR602b</name>
</geneLocation>
<keyword evidence="3" id="KW-1185">Reference proteome</keyword>
<feature type="compositionally biased region" description="Gly residues" evidence="1">
    <location>
        <begin position="1"/>
        <end position="12"/>
    </location>
</feature>
<dbReference type="EMBL" id="CP006879">
    <property type="protein sequence ID" value="AJD43899.1"/>
    <property type="molecule type" value="Genomic_DNA"/>
</dbReference>
<protein>
    <submittedName>
        <fullName evidence="2">Uncharacterized protein</fullName>
    </submittedName>
</protein>
<evidence type="ECO:0000313" key="3">
    <source>
        <dbReference type="Proteomes" id="UP000031368"/>
    </source>
</evidence>
<dbReference type="KEGG" id="rga:RGR602_PB00368"/>
<reference evidence="2 3" key="1">
    <citation type="submission" date="2013-11" db="EMBL/GenBank/DDBJ databases">
        <title>Complete genome sequence of Rhizobium gallicum bv. gallicum R602.</title>
        <authorList>
            <person name="Bustos P."/>
            <person name="Santamaria R.I."/>
            <person name="Lozano L."/>
            <person name="Acosta J.L."/>
            <person name="Ormeno-Orrillo E."/>
            <person name="Rogel M.A."/>
            <person name="Romero D."/>
            <person name="Cevallos M.A."/>
            <person name="Martinez-Romero E."/>
            <person name="Gonzalez V."/>
        </authorList>
    </citation>
    <scope>NUCLEOTIDE SEQUENCE [LARGE SCALE GENOMIC DNA]</scope>
    <source>
        <strain evidence="2 3">R602</strain>
        <plasmid evidence="2 3">pRgalR602b</plasmid>
    </source>
</reference>
<dbReference type="RefSeq" id="WP_166677514.1">
    <property type="nucleotide sequence ID" value="NZ_CP006879.1"/>
</dbReference>
<feature type="region of interest" description="Disordered" evidence="1">
    <location>
        <begin position="1"/>
        <end position="32"/>
    </location>
</feature>
<keyword evidence="2" id="KW-0614">Plasmid</keyword>
<organism evidence="2 3">
    <name type="scientific">Rhizobium gallicum bv. gallicum R602sp</name>
    <dbReference type="NCBI Taxonomy" id="1041138"/>
    <lineage>
        <taxon>Bacteria</taxon>
        <taxon>Pseudomonadati</taxon>
        <taxon>Pseudomonadota</taxon>
        <taxon>Alphaproteobacteria</taxon>
        <taxon>Hyphomicrobiales</taxon>
        <taxon>Rhizobiaceae</taxon>
        <taxon>Rhizobium/Agrobacterium group</taxon>
        <taxon>Rhizobium</taxon>
    </lineage>
</organism>
<gene>
    <name evidence="2" type="ORF">RGR602_PB00368</name>
</gene>
<dbReference type="AlphaFoldDB" id="A0A0B4X789"/>
<evidence type="ECO:0000313" key="2">
    <source>
        <dbReference type="EMBL" id="AJD43899.1"/>
    </source>
</evidence>